<dbReference type="GO" id="GO:0005319">
    <property type="term" value="F:lipid transporter activity"/>
    <property type="evidence" value="ECO:0007669"/>
    <property type="project" value="TreeGrafter"/>
</dbReference>
<dbReference type="EMBL" id="JH815803">
    <property type="protein sequence ID" value="EKC23374.1"/>
    <property type="molecule type" value="Genomic_DNA"/>
</dbReference>
<name>K1PWH6_MAGGI</name>
<protein>
    <submittedName>
        <fullName evidence="3">Uncharacterized protein</fullName>
    </submittedName>
</protein>
<dbReference type="SUPFAM" id="SSF63707">
    <property type="entry name" value="Ganglioside M2 (gm2) activator"/>
    <property type="match status" value="1"/>
</dbReference>
<evidence type="ECO:0000256" key="1">
    <source>
        <dbReference type="ARBA" id="ARBA00022729"/>
    </source>
</evidence>
<evidence type="ECO:0000256" key="2">
    <source>
        <dbReference type="SAM" id="MobiDB-lite"/>
    </source>
</evidence>
<keyword evidence="1" id="KW-0732">Signal</keyword>
<gene>
    <name evidence="3" type="ORF">CGI_10012123</name>
</gene>
<dbReference type="PANTHER" id="PTHR17357">
    <property type="entry name" value="GM2 GANGLIOSIDE ACTIVATOR PROTEIN"/>
    <property type="match status" value="1"/>
</dbReference>
<dbReference type="GO" id="GO:0006689">
    <property type="term" value="P:ganglioside catabolic process"/>
    <property type="evidence" value="ECO:0007669"/>
    <property type="project" value="InterPro"/>
</dbReference>
<feature type="region of interest" description="Disordered" evidence="2">
    <location>
        <begin position="1"/>
        <end position="49"/>
    </location>
</feature>
<dbReference type="HOGENOM" id="CLU_1847053_0_0_1"/>
<sequence>MEDSPRENTKRATKALRPLQPVDPVVPDELEDPLTLPDGIPKDADSDASSVKIYEARPSKRVNLYQNIHKSSTTAHPYVTFTSMSLTPSPAVLPGDITVGMTGTVHHNFGNDVRMNVTMQKQLLGAWTMVPCANKVGSW</sequence>
<evidence type="ECO:0000313" key="3">
    <source>
        <dbReference type="EMBL" id="EKC23374.1"/>
    </source>
</evidence>
<dbReference type="InterPro" id="IPR028996">
    <property type="entry name" value="GM2-AP"/>
</dbReference>
<dbReference type="GO" id="GO:0008047">
    <property type="term" value="F:enzyme activator activity"/>
    <property type="evidence" value="ECO:0007669"/>
    <property type="project" value="InterPro"/>
</dbReference>
<accession>K1PWH6</accession>
<dbReference type="InterPro" id="IPR036846">
    <property type="entry name" value="GM2-AP_sf"/>
</dbReference>
<feature type="compositionally biased region" description="Basic and acidic residues" evidence="2">
    <location>
        <begin position="1"/>
        <end position="10"/>
    </location>
</feature>
<dbReference type="GO" id="GO:0009898">
    <property type="term" value="C:cytoplasmic side of plasma membrane"/>
    <property type="evidence" value="ECO:0007669"/>
    <property type="project" value="TreeGrafter"/>
</dbReference>
<reference evidence="3" key="1">
    <citation type="journal article" date="2012" name="Nature">
        <title>The oyster genome reveals stress adaptation and complexity of shell formation.</title>
        <authorList>
            <person name="Zhang G."/>
            <person name="Fang X."/>
            <person name="Guo X."/>
            <person name="Li L."/>
            <person name="Luo R."/>
            <person name="Xu F."/>
            <person name="Yang P."/>
            <person name="Zhang L."/>
            <person name="Wang X."/>
            <person name="Qi H."/>
            <person name="Xiong Z."/>
            <person name="Que H."/>
            <person name="Xie Y."/>
            <person name="Holland P.W."/>
            <person name="Paps J."/>
            <person name="Zhu Y."/>
            <person name="Wu F."/>
            <person name="Chen Y."/>
            <person name="Wang J."/>
            <person name="Peng C."/>
            <person name="Meng J."/>
            <person name="Yang L."/>
            <person name="Liu J."/>
            <person name="Wen B."/>
            <person name="Zhang N."/>
            <person name="Huang Z."/>
            <person name="Zhu Q."/>
            <person name="Feng Y."/>
            <person name="Mount A."/>
            <person name="Hedgecock D."/>
            <person name="Xu Z."/>
            <person name="Liu Y."/>
            <person name="Domazet-Loso T."/>
            <person name="Du Y."/>
            <person name="Sun X."/>
            <person name="Zhang S."/>
            <person name="Liu B."/>
            <person name="Cheng P."/>
            <person name="Jiang X."/>
            <person name="Li J."/>
            <person name="Fan D."/>
            <person name="Wang W."/>
            <person name="Fu W."/>
            <person name="Wang T."/>
            <person name="Wang B."/>
            <person name="Zhang J."/>
            <person name="Peng Z."/>
            <person name="Li Y."/>
            <person name="Li N."/>
            <person name="Wang J."/>
            <person name="Chen M."/>
            <person name="He Y."/>
            <person name="Tan F."/>
            <person name="Song X."/>
            <person name="Zheng Q."/>
            <person name="Huang R."/>
            <person name="Yang H."/>
            <person name="Du X."/>
            <person name="Chen L."/>
            <person name="Yang M."/>
            <person name="Gaffney P.M."/>
            <person name="Wang S."/>
            <person name="Luo L."/>
            <person name="She Z."/>
            <person name="Ming Y."/>
            <person name="Huang W."/>
            <person name="Zhang S."/>
            <person name="Huang B."/>
            <person name="Zhang Y."/>
            <person name="Qu T."/>
            <person name="Ni P."/>
            <person name="Miao G."/>
            <person name="Wang J."/>
            <person name="Wang Q."/>
            <person name="Steinberg C.E."/>
            <person name="Wang H."/>
            <person name="Li N."/>
            <person name="Qian L."/>
            <person name="Zhang G."/>
            <person name="Li Y."/>
            <person name="Yang H."/>
            <person name="Liu X."/>
            <person name="Wang J."/>
            <person name="Yin Y."/>
            <person name="Wang J."/>
        </authorList>
    </citation>
    <scope>NUCLEOTIDE SEQUENCE [LARGE SCALE GENOMIC DNA]</scope>
    <source>
        <strain evidence="3">05x7-T-G4-1.051#20</strain>
    </source>
</reference>
<dbReference type="Gene3D" id="2.70.220.10">
    <property type="entry name" value="Ganglioside GM2 activator"/>
    <property type="match status" value="1"/>
</dbReference>
<organism evidence="3">
    <name type="scientific">Magallana gigas</name>
    <name type="common">Pacific oyster</name>
    <name type="synonym">Crassostrea gigas</name>
    <dbReference type="NCBI Taxonomy" id="29159"/>
    <lineage>
        <taxon>Eukaryota</taxon>
        <taxon>Metazoa</taxon>
        <taxon>Spiralia</taxon>
        <taxon>Lophotrochozoa</taxon>
        <taxon>Mollusca</taxon>
        <taxon>Bivalvia</taxon>
        <taxon>Autobranchia</taxon>
        <taxon>Pteriomorphia</taxon>
        <taxon>Ostreida</taxon>
        <taxon>Ostreoidea</taxon>
        <taxon>Ostreidae</taxon>
        <taxon>Magallana</taxon>
    </lineage>
</organism>
<dbReference type="InParanoid" id="K1PWH6"/>
<dbReference type="PANTHER" id="PTHR17357:SF0">
    <property type="entry name" value="GANGLIOSIDE GM2 ACTIVATOR"/>
    <property type="match status" value="1"/>
</dbReference>
<proteinExistence type="predicted"/>
<dbReference type="AlphaFoldDB" id="K1PWH6"/>